<dbReference type="CDD" id="cd15283">
    <property type="entry name" value="7tmC_V2R_pheromone"/>
    <property type="match status" value="1"/>
</dbReference>
<dbReference type="FunFam" id="3.40.50.2300:FF:000024">
    <property type="entry name" value="Vomeronasal 2, receptor 73"/>
    <property type="match status" value="1"/>
</dbReference>
<organism evidence="14 15">
    <name type="scientific">Crotalus adamanteus</name>
    <name type="common">Eastern diamondback rattlesnake</name>
    <dbReference type="NCBI Taxonomy" id="8729"/>
    <lineage>
        <taxon>Eukaryota</taxon>
        <taxon>Metazoa</taxon>
        <taxon>Chordata</taxon>
        <taxon>Craniata</taxon>
        <taxon>Vertebrata</taxon>
        <taxon>Euteleostomi</taxon>
        <taxon>Lepidosauria</taxon>
        <taxon>Squamata</taxon>
        <taxon>Bifurcata</taxon>
        <taxon>Unidentata</taxon>
        <taxon>Episquamata</taxon>
        <taxon>Toxicofera</taxon>
        <taxon>Serpentes</taxon>
        <taxon>Colubroidea</taxon>
        <taxon>Viperidae</taxon>
        <taxon>Crotalinae</taxon>
        <taxon>Crotalus</taxon>
    </lineage>
</organism>
<evidence type="ECO:0000313" key="14">
    <source>
        <dbReference type="EMBL" id="KAK9397850.1"/>
    </source>
</evidence>
<dbReference type="InterPro" id="IPR017979">
    <property type="entry name" value="GPCR_3_CS"/>
</dbReference>
<dbReference type="SUPFAM" id="SSF53822">
    <property type="entry name" value="Periplasmic binding protein-like I"/>
    <property type="match status" value="1"/>
</dbReference>
<evidence type="ECO:0000256" key="11">
    <source>
        <dbReference type="ARBA" id="ARBA00023224"/>
    </source>
</evidence>
<dbReference type="InterPro" id="IPR004073">
    <property type="entry name" value="GPCR_3_vmron_rcpt_2"/>
</dbReference>
<evidence type="ECO:0000256" key="10">
    <source>
        <dbReference type="ARBA" id="ARBA00023180"/>
    </source>
</evidence>
<dbReference type="EMBL" id="JAOTOJ010000008">
    <property type="protein sequence ID" value="KAK9397850.1"/>
    <property type="molecule type" value="Genomic_DNA"/>
</dbReference>
<feature type="transmembrane region" description="Helical" evidence="12">
    <location>
        <begin position="673"/>
        <end position="696"/>
    </location>
</feature>
<comment type="similarity">
    <text evidence="2">Belongs to the G-protein coupled receptor 3 family.</text>
</comment>
<evidence type="ECO:0000256" key="1">
    <source>
        <dbReference type="ARBA" id="ARBA00004651"/>
    </source>
</evidence>
<proteinExistence type="inferred from homology"/>
<evidence type="ECO:0000256" key="8">
    <source>
        <dbReference type="ARBA" id="ARBA00023136"/>
    </source>
</evidence>
<dbReference type="InterPro" id="IPR028082">
    <property type="entry name" value="Peripla_BP_I"/>
</dbReference>
<evidence type="ECO:0000256" key="12">
    <source>
        <dbReference type="SAM" id="Phobius"/>
    </source>
</evidence>
<feature type="transmembrane region" description="Helical" evidence="12">
    <location>
        <begin position="796"/>
        <end position="816"/>
    </location>
</feature>
<evidence type="ECO:0000256" key="6">
    <source>
        <dbReference type="ARBA" id="ARBA00022989"/>
    </source>
</evidence>
<dbReference type="InterPro" id="IPR038550">
    <property type="entry name" value="GPCR_3_9-Cys_sf"/>
</dbReference>
<evidence type="ECO:0000256" key="7">
    <source>
        <dbReference type="ARBA" id="ARBA00023040"/>
    </source>
</evidence>
<keyword evidence="10" id="KW-0325">Glycoprotein</keyword>
<protein>
    <submittedName>
        <fullName evidence="14">Type-2 vomeronasal receptor</fullName>
    </submittedName>
</protein>
<dbReference type="Pfam" id="PF01094">
    <property type="entry name" value="ANF_receptor"/>
    <property type="match status" value="1"/>
</dbReference>
<feature type="transmembrane region" description="Helical" evidence="12">
    <location>
        <begin position="717"/>
        <end position="735"/>
    </location>
</feature>
<evidence type="ECO:0000256" key="4">
    <source>
        <dbReference type="ARBA" id="ARBA00022692"/>
    </source>
</evidence>
<dbReference type="AlphaFoldDB" id="A0AAW1B6R0"/>
<dbReference type="PROSITE" id="PS00981">
    <property type="entry name" value="G_PROTEIN_RECEP_F3_3"/>
    <property type="match status" value="1"/>
</dbReference>
<feature type="transmembrane region" description="Helical" evidence="12">
    <location>
        <begin position="601"/>
        <end position="625"/>
    </location>
</feature>
<evidence type="ECO:0000313" key="15">
    <source>
        <dbReference type="Proteomes" id="UP001474421"/>
    </source>
</evidence>
<dbReference type="GO" id="GO:0005886">
    <property type="term" value="C:plasma membrane"/>
    <property type="evidence" value="ECO:0007669"/>
    <property type="project" value="UniProtKB-SubCell"/>
</dbReference>
<evidence type="ECO:0000256" key="9">
    <source>
        <dbReference type="ARBA" id="ARBA00023170"/>
    </source>
</evidence>
<dbReference type="Gene3D" id="2.10.50.30">
    <property type="entry name" value="GPCR, family 3, nine cysteines domain"/>
    <property type="match status" value="1"/>
</dbReference>
<keyword evidence="4 12" id="KW-0812">Transmembrane</keyword>
<feature type="domain" description="G-protein coupled receptors family 3 profile" evidence="13">
    <location>
        <begin position="602"/>
        <end position="866"/>
    </location>
</feature>
<dbReference type="PRINTS" id="PR00248">
    <property type="entry name" value="GPCRMGR"/>
</dbReference>
<keyword evidence="8 12" id="KW-0472">Membrane</keyword>
<dbReference type="FunFam" id="2.10.50.30:FF:000002">
    <property type="entry name" value="Vomeronasal 2 receptor, h1"/>
    <property type="match status" value="1"/>
</dbReference>
<keyword evidence="6 12" id="KW-1133">Transmembrane helix</keyword>
<sequence>MNWFKERTTSFGIMEFEALIIVLLPQVVCIISNAKCSISEPLPLLHQHYEPGDLIVVGILSKIYIFYTSMDFSEPPSSNLFDEILEMTSIYQQFLALQFAVKEINDNPHILPNYTLGFHIYNSYFTATWTYRASLELFSSKERFIPNYKCDMKKRPIAVIGGPTSAVGAHMTTILSLYRMTQMFPNVHHQYSGILQLMLHFQWTWIGMVYTNCENGEKFVQNVVPMFSLNGICFAFIETLPAITYSNNIFSSVEAGIETFKVIMRSSANVVLIHGEAEDMIILRIIPTISQVEDIPLLVNVKVWVLTAQMHFTSLPFQRNDDIDFLHGALSFAIHSREVLGFREFLQMRKPNMKKEDAIIKLFWKNAFECSYSNSMNGEKDAVICTGEEKLENLPSSVFEMDMTSHSYSVYNAVFAVAHALQDIQASIFRYQAGDCEAKLNLLKQHPWKLNQFVRRVSFNNSAGEKVSFNQNGELEVGFDIMNWIVFPNQSFVRVRIGGINGMDSQEIMFSSPEESIVWPRRFNQIQPLSLCNNKCRPGYSKKKIESKPFCCYDCLRCPDGKIANQEDIDDCFHCSEDQYSNDSQDLCLSKALTFLMYEELLGTVLASCAIFCSFITAVVFWVFIKHQDTPLVKANNQNLTYILLVALLLSFLCALLFIGLPSKITCVLRQTAFGVVFSVAMSCILAKTIIVVLAFMATKPGTKITKWVGKKLAMSVVFGCSFVQGIICTVWLITSPPFPDANMSSMAEEIVLECNEGSNYMFYCVLGYLGFLAFISFTLAFLARKLPDAFNEAKFITFSMLVFCTVWLSFVPTYLSTKGKYMVAVEIFSIIASSIGILICIFFPKCFIIIWRSDLNKRQKLSLKKLHMNVKLDDP</sequence>
<dbReference type="Pfam" id="PF00003">
    <property type="entry name" value="7tm_3"/>
    <property type="match status" value="1"/>
</dbReference>
<keyword evidence="3" id="KW-1003">Cell membrane</keyword>
<evidence type="ECO:0000256" key="5">
    <source>
        <dbReference type="ARBA" id="ARBA00022729"/>
    </source>
</evidence>
<keyword evidence="9 14" id="KW-0675">Receptor</keyword>
<dbReference type="GO" id="GO:0004930">
    <property type="term" value="F:G protein-coupled receptor activity"/>
    <property type="evidence" value="ECO:0007669"/>
    <property type="project" value="UniProtKB-KW"/>
</dbReference>
<comment type="subcellular location">
    <subcellularLocation>
        <location evidence="1">Cell membrane</location>
        <topology evidence="1">Multi-pass membrane protein</topology>
    </subcellularLocation>
</comment>
<evidence type="ECO:0000256" key="2">
    <source>
        <dbReference type="ARBA" id="ARBA00007242"/>
    </source>
</evidence>
<keyword evidence="7" id="KW-0297">G-protein coupled receptor</keyword>
<dbReference type="InterPro" id="IPR000337">
    <property type="entry name" value="GPCR_3"/>
</dbReference>
<evidence type="ECO:0000259" key="13">
    <source>
        <dbReference type="PROSITE" id="PS50259"/>
    </source>
</evidence>
<feature type="transmembrane region" description="Helical" evidence="12">
    <location>
        <begin position="640"/>
        <end position="661"/>
    </location>
</feature>
<accession>A0AAW1B6R0</accession>
<dbReference type="InterPro" id="IPR001828">
    <property type="entry name" value="ANF_lig-bd_rcpt"/>
</dbReference>
<dbReference type="PROSITE" id="PS50259">
    <property type="entry name" value="G_PROTEIN_RECEP_F3_4"/>
    <property type="match status" value="1"/>
</dbReference>
<dbReference type="InterPro" id="IPR000068">
    <property type="entry name" value="GPCR_3_Ca_sens_rcpt-rel"/>
</dbReference>
<comment type="caution">
    <text evidence="14">The sequence shown here is derived from an EMBL/GenBank/DDBJ whole genome shotgun (WGS) entry which is preliminary data.</text>
</comment>
<dbReference type="PANTHER" id="PTHR24061:SF599">
    <property type="entry name" value="G-PROTEIN COUPLED RECEPTORS FAMILY 3 PROFILE DOMAIN-CONTAINING PROTEIN"/>
    <property type="match status" value="1"/>
</dbReference>
<dbReference type="PRINTS" id="PR01535">
    <property type="entry name" value="VOMERONASL2R"/>
</dbReference>
<dbReference type="PANTHER" id="PTHR24061">
    <property type="entry name" value="CALCIUM-SENSING RECEPTOR-RELATED"/>
    <property type="match status" value="1"/>
</dbReference>
<keyword evidence="11" id="KW-0807">Transducer</keyword>
<keyword evidence="5" id="KW-0732">Signal</keyword>
<keyword evidence="15" id="KW-1185">Reference proteome</keyword>
<gene>
    <name evidence="14" type="ORF">NXF25_021211</name>
</gene>
<dbReference type="InterPro" id="IPR011500">
    <property type="entry name" value="GPCR_3_9-Cys_dom"/>
</dbReference>
<dbReference type="Gene3D" id="3.40.50.2300">
    <property type="match status" value="3"/>
</dbReference>
<name>A0AAW1B6R0_CROAD</name>
<dbReference type="Pfam" id="PF07562">
    <property type="entry name" value="NCD3G"/>
    <property type="match status" value="1"/>
</dbReference>
<feature type="transmembrane region" description="Helical" evidence="12">
    <location>
        <begin position="828"/>
        <end position="852"/>
    </location>
</feature>
<feature type="transmembrane region" description="Helical" evidence="12">
    <location>
        <begin position="761"/>
        <end position="784"/>
    </location>
</feature>
<evidence type="ECO:0000256" key="3">
    <source>
        <dbReference type="ARBA" id="ARBA00022475"/>
    </source>
</evidence>
<reference evidence="14 15" key="1">
    <citation type="journal article" date="2024" name="Proc. Natl. Acad. Sci. U.S.A.">
        <title>The genetic regulatory architecture and epigenomic basis for age-related changes in rattlesnake venom.</title>
        <authorList>
            <person name="Hogan M.P."/>
            <person name="Holding M.L."/>
            <person name="Nystrom G.S."/>
            <person name="Colston T.J."/>
            <person name="Bartlett D.A."/>
            <person name="Mason A.J."/>
            <person name="Ellsworth S.A."/>
            <person name="Rautsaw R.M."/>
            <person name="Lawrence K.C."/>
            <person name="Strickland J.L."/>
            <person name="He B."/>
            <person name="Fraser P."/>
            <person name="Margres M.J."/>
            <person name="Gilbert D.M."/>
            <person name="Gibbs H.L."/>
            <person name="Parkinson C.L."/>
            <person name="Rokyta D.R."/>
        </authorList>
    </citation>
    <scope>NUCLEOTIDE SEQUENCE [LARGE SCALE GENOMIC DNA]</scope>
    <source>
        <strain evidence="14">DRR0105</strain>
    </source>
</reference>
<dbReference type="InterPro" id="IPR017978">
    <property type="entry name" value="GPCR_3_C"/>
</dbReference>
<dbReference type="Proteomes" id="UP001474421">
    <property type="component" value="Unassembled WGS sequence"/>
</dbReference>